<dbReference type="Proteomes" id="UP000276133">
    <property type="component" value="Unassembled WGS sequence"/>
</dbReference>
<sequence length="58" mass="6669">MTLRNPGTIAALDNRNSVLLANDQVDELKEKFLKRFIFFCSFSITTVSLANFKQLIKF</sequence>
<reference evidence="1 2" key="1">
    <citation type="journal article" date="2018" name="Sci. Rep.">
        <title>Genomic signatures of local adaptation to the degree of environmental predictability in rotifers.</title>
        <authorList>
            <person name="Franch-Gras L."/>
            <person name="Hahn C."/>
            <person name="Garcia-Roger E.M."/>
            <person name="Carmona M.J."/>
            <person name="Serra M."/>
            <person name="Gomez A."/>
        </authorList>
    </citation>
    <scope>NUCLEOTIDE SEQUENCE [LARGE SCALE GENOMIC DNA]</scope>
    <source>
        <strain evidence="1">HYR1</strain>
    </source>
</reference>
<proteinExistence type="predicted"/>
<organism evidence="1 2">
    <name type="scientific">Brachionus plicatilis</name>
    <name type="common">Marine rotifer</name>
    <name type="synonym">Brachionus muelleri</name>
    <dbReference type="NCBI Taxonomy" id="10195"/>
    <lineage>
        <taxon>Eukaryota</taxon>
        <taxon>Metazoa</taxon>
        <taxon>Spiralia</taxon>
        <taxon>Gnathifera</taxon>
        <taxon>Rotifera</taxon>
        <taxon>Eurotatoria</taxon>
        <taxon>Monogononta</taxon>
        <taxon>Pseudotrocha</taxon>
        <taxon>Ploima</taxon>
        <taxon>Brachionidae</taxon>
        <taxon>Brachionus</taxon>
    </lineage>
</organism>
<name>A0A3M7QSL9_BRAPC</name>
<accession>A0A3M7QSL9</accession>
<evidence type="ECO:0000313" key="1">
    <source>
        <dbReference type="EMBL" id="RNA14273.1"/>
    </source>
</evidence>
<protein>
    <submittedName>
        <fullName evidence="1">Uncharacterized protein</fullName>
    </submittedName>
</protein>
<keyword evidence="2" id="KW-1185">Reference proteome</keyword>
<evidence type="ECO:0000313" key="2">
    <source>
        <dbReference type="Proteomes" id="UP000276133"/>
    </source>
</evidence>
<dbReference type="EMBL" id="REGN01005218">
    <property type="protein sequence ID" value="RNA14273.1"/>
    <property type="molecule type" value="Genomic_DNA"/>
</dbReference>
<comment type="caution">
    <text evidence="1">The sequence shown here is derived from an EMBL/GenBank/DDBJ whole genome shotgun (WGS) entry which is preliminary data.</text>
</comment>
<gene>
    <name evidence="1" type="ORF">BpHYR1_036878</name>
</gene>
<dbReference type="AlphaFoldDB" id="A0A3M7QSL9"/>